<gene>
    <name evidence="1" type="ORF">L2E82_25472</name>
</gene>
<evidence type="ECO:0000313" key="2">
    <source>
        <dbReference type="Proteomes" id="UP001055811"/>
    </source>
</evidence>
<accession>A0ACB9E3K4</accession>
<reference evidence="2" key="1">
    <citation type="journal article" date="2022" name="Mol. Ecol. Resour.">
        <title>The genomes of chicory, endive, great burdock and yacon provide insights into Asteraceae palaeo-polyploidization history and plant inulin production.</title>
        <authorList>
            <person name="Fan W."/>
            <person name="Wang S."/>
            <person name="Wang H."/>
            <person name="Wang A."/>
            <person name="Jiang F."/>
            <person name="Liu H."/>
            <person name="Zhao H."/>
            <person name="Xu D."/>
            <person name="Zhang Y."/>
        </authorList>
    </citation>
    <scope>NUCLEOTIDE SEQUENCE [LARGE SCALE GENOMIC DNA]</scope>
    <source>
        <strain evidence="2">cv. Punajuju</strain>
    </source>
</reference>
<sequence>MPAVVDRLQEHRNLLQKKFGDRERGSGGRNLLQKEEFGCSISEWGKEDLETGKRLTDPTFVKQGTQVVDWYSSR</sequence>
<dbReference type="EMBL" id="CM042012">
    <property type="protein sequence ID" value="KAI3753420.1"/>
    <property type="molecule type" value="Genomic_DNA"/>
</dbReference>
<organism evidence="1 2">
    <name type="scientific">Cichorium intybus</name>
    <name type="common">Chicory</name>
    <dbReference type="NCBI Taxonomy" id="13427"/>
    <lineage>
        <taxon>Eukaryota</taxon>
        <taxon>Viridiplantae</taxon>
        <taxon>Streptophyta</taxon>
        <taxon>Embryophyta</taxon>
        <taxon>Tracheophyta</taxon>
        <taxon>Spermatophyta</taxon>
        <taxon>Magnoliopsida</taxon>
        <taxon>eudicotyledons</taxon>
        <taxon>Gunneridae</taxon>
        <taxon>Pentapetalae</taxon>
        <taxon>asterids</taxon>
        <taxon>campanulids</taxon>
        <taxon>Asterales</taxon>
        <taxon>Asteraceae</taxon>
        <taxon>Cichorioideae</taxon>
        <taxon>Cichorieae</taxon>
        <taxon>Cichoriinae</taxon>
        <taxon>Cichorium</taxon>
    </lineage>
</organism>
<evidence type="ECO:0000313" key="1">
    <source>
        <dbReference type="EMBL" id="KAI3753420.1"/>
    </source>
</evidence>
<proteinExistence type="predicted"/>
<dbReference type="Proteomes" id="UP001055811">
    <property type="component" value="Linkage Group LG04"/>
</dbReference>
<comment type="caution">
    <text evidence="1">The sequence shown here is derived from an EMBL/GenBank/DDBJ whole genome shotgun (WGS) entry which is preliminary data.</text>
</comment>
<keyword evidence="2" id="KW-1185">Reference proteome</keyword>
<name>A0ACB9E3K4_CICIN</name>
<protein>
    <submittedName>
        <fullName evidence="1">Uncharacterized protein</fullName>
    </submittedName>
</protein>
<reference evidence="1 2" key="2">
    <citation type="journal article" date="2022" name="Mol. Ecol. Resour.">
        <title>The genomes of chicory, endive, great burdock and yacon provide insights into Asteraceae paleo-polyploidization history and plant inulin production.</title>
        <authorList>
            <person name="Fan W."/>
            <person name="Wang S."/>
            <person name="Wang H."/>
            <person name="Wang A."/>
            <person name="Jiang F."/>
            <person name="Liu H."/>
            <person name="Zhao H."/>
            <person name="Xu D."/>
            <person name="Zhang Y."/>
        </authorList>
    </citation>
    <scope>NUCLEOTIDE SEQUENCE [LARGE SCALE GENOMIC DNA]</scope>
    <source>
        <strain evidence="2">cv. Punajuju</strain>
        <tissue evidence="1">Leaves</tissue>
    </source>
</reference>